<sequence>MVDLYNMEFNIEIEEKFIKHDQRYIHPQLSTSTDFVDLKNEPEEDKSAMELQLKIKEEFVEGSHSYIEDQLFTSLDHKEFKNEPEADSSGKTNKKVYYSASKKIFIK</sequence>
<dbReference type="InParanoid" id="A0A6P7GKM5"/>
<name>A0A6P7GKM5_DIAVI</name>
<organism evidence="1">
    <name type="scientific">Diabrotica virgifera virgifera</name>
    <name type="common">western corn rootworm</name>
    <dbReference type="NCBI Taxonomy" id="50390"/>
    <lineage>
        <taxon>Eukaryota</taxon>
        <taxon>Metazoa</taxon>
        <taxon>Ecdysozoa</taxon>
        <taxon>Arthropoda</taxon>
        <taxon>Hexapoda</taxon>
        <taxon>Insecta</taxon>
        <taxon>Pterygota</taxon>
        <taxon>Neoptera</taxon>
        <taxon>Endopterygota</taxon>
        <taxon>Coleoptera</taxon>
        <taxon>Polyphaga</taxon>
        <taxon>Cucujiformia</taxon>
        <taxon>Chrysomeloidea</taxon>
        <taxon>Chrysomelidae</taxon>
        <taxon>Galerucinae</taxon>
        <taxon>Diabroticina</taxon>
        <taxon>Diabroticites</taxon>
        <taxon>Diabrotica</taxon>
    </lineage>
</organism>
<protein>
    <submittedName>
        <fullName evidence="1">Uncharacterized protein LOC114343819</fullName>
    </submittedName>
</protein>
<reference evidence="1" key="1">
    <citation type="submission" date="2025-08" db="UniProtKB">
        <authorList>
            <consortium name="RefSeq"/>
        </authorList>
    </citation>
    <scope>IDENTIFICATION</scope>
    <source>
        <tissue evidence="1">Whole insect</tissue>
    </source>
</reference>
<evidence type="ECO:0000313" key="1">
    <source>
        <dbReference type="RefSeq" id="XP_028150466.1"/>
    </source>
</evidence>
<gene>
    <name evidence="1" type="primary">LOC114343819</name>
</gene>
<dbReference type="RefSeq" id="XP_028150466.1">
    <property type="nucleotide sequence ID" value="XM_028294665.1"/>
</dbReference>
<proteinExistence type="predicted"/>
<dbReference type="AlphaFoldDB" id="A0A6P7GKM5"/>
<accession>A0A6P7GKM5</accession>